<sequence length="118" mass="12854">MNRFRERLMKADARISRAFAEEVPAMLSIGDEQRAVTVIFESPDAPVSVPGGGEIQDHSPAFSAMTADIVGLSKHDSVVMNQVAYRVTHVGTDEEGRTRVTLAYGEPGKPQPAIDKWS</sequence>
<evidence type="ECO:0000313" key="2">
    <source>
        <dbReference type="Proteomes" id="UP000503580"/>
    </source>
</evidence>
<proteinExistence type="predicted"/>
<dbReference type="GO" id="GO:0019068">
    <property type="term" value="P:virion assembly"/>
    <property type="evidence" value="ECO:0007669"/>
    <property type="project" value="InterPro"/>
</dbReference>
<reference evidence="1 2" key="1">
    <citation type="submission" date="2020-02" db="EMBL/GenBank/DDBJ databases">
        <title>Whole genome PO2S7.</title>
        <authorList>
            <person name="Singha K.M."/>
        </authorList>
    </citation>
    <scope>NUCLEOTIDE SEQUENCE [LARGE SCALE GENOMIC DNA]</scope>
    <source>
        <strain evidence="1 2">PO2S7</strain>
    </source>
</reference>
<name>A0A6G9RNC0_9ENTR</name>
<accession>A0A6G9RNC0</accession>
<dbReference type="Gene3D" id="2.40.10.180">
    <property type="entry name" value="Phage tail proteins"/>
    <property type="match status" value="1"/>
</dbReference>
<dbReference type="SUPFAM" id="SSF69279">
    <property type="entry name" value="Phage tail proteins"/>
    <property type="match status" value="1"/>
</dbReference>
<dbReference type="RefSeq" id="WP_167576086.1">
    <property type="nucleotide sequence ID" value="NZ_CP050321.1"/>
</dbReference>
<dbReference type="Pfam" id="PF05354">
    <property type="entry name" value="Phage_attach"/>
    <property type="match status" value="1"/>
</dbReference>
<dbReference type="AlphaFoldDB" id="A0A6G9RNC0"/>
<evidence type="ECO:0000313" key="1">
    <source>
        <dbReference type="EMBL" id="QIR27793.1"/>
    </source>
</evidence>
<gene>
    <name evidence="1" type="ORF">GY169_13710</name>
</gene>
<dbReference type="InterPro" id="IPR008018">
    <property type="entry name" value="Phage_tail_attach_FII"/>
</dbReference>
<dbReference type="Proteomes" id="UP000503580">
    <property type="component" value="Chromosome"/>
</dbReference>
<keyword evidence="2" id="KW-1185">Reference proteome</keyword>
<dbReference type="EMBL" id="CP050321">
    <property type="protein sequence ID" value="QIR27793.1"/>
    <property type="molecule type" value="Genomic_DNA"/>
</dbReference>
<organism evidence="1 2">
    <name type="scientific">Kluyvera genomosp. 3</name>
    <dbReference type="NCBI Taxonomy" id="2774055"/>
    <lineage>
        <taxon>Bacteria</taxon>
        <taxon>Pseudomonadati</taxon>
        <taxon>Pseudomonadota</taxon>
        <taxon>Gammaproteobacteria</taxon>
        <taxon>Enterobacterales</taxon>
        <taxon>Enterobacteriaceae</taxon>
        <taxon>Kluyvera</taxon>
    </lineage>
</organism>
<dbReference type="KEGG" id="kgn:GY169_13710"/>
<protein>
    <recommendedName>
        <fullName evidence="3">Phage Head-Tail Attachment</fullName>
    </recommendedName>
</protein>
<dbReference type="InterPro" id="IPR053734">
    <property type="entry name" value="Phage_Head-Tail_Connect_sf"/>
</dbReference>
<evidence type="ECO:0008006" key="3">
    <source>
        <dbReference type="Google" id="ProtNLM"/>
    </source>
</evidence>